<dbReference type="InterPro" id="IPR042099">
    <property type="entry name" value="ANL_N_sf"/>
</dbReference>
<name>A0A5E6MDF3_9BACT</name>
<dbReference type="GO" id="GO:0006631">
    <property type="term" value="P:fatty acid metabolic process"/>
    <property type="evidence" value="ECO:0007669"/>
    <property type="project" value="TreeGrafter"/>
</dbReference>
<evidence type="ECO:0000313" key="3">
    <source>
        <dbReference type="Proteomes" id="UP000381693"/>
    </source>
</evidence>
<dbReference type="PANTHER" id="PTHR43201">
    <property type="entry name" value="ACYL-COA SYNTHETASE"/>
    <property type="match status" value="1"/>
</dbReference>
<reference evidence="2" key="1">
    <citation type="submission" date="2019-09" db="EMBL/GenBank/DDBJ databases">
        <authorList>
            <person name="Cremers G."/>
        </authorList>
    </citation>
    <scope>NUCLEOTIDE SEQUENCE [LARGE SCALE GENOMIC DNA]</scope>
    <source>
        <strain evidence="2">3B</strain>
    </source>
</reference>
<dbReference type="GO" id="GO:0031956">
    <property type="term" value="F:medium-chain fatty acid-CoA ligase activity"/>
    <property type="evidence" value="ECO:0007669"/>
    <property type="project" value="TreeGrafter"/>
</dbReference>
<feature type="domain" description="AMP-dependent synthetase/ligase" evidence="1">
    <location>
        <begin position="185"/>
        <end position="556"/>
    </location>
</feature>
<dbReference type="GO" id="GO:0008779">
    <property type="term" value="F:acyl-[acyl-carrier-protein]-phospholipid O-acyltransferase activity"/>
    <property type="evidence" value="ECO:0007669"/>
    <property type="project" value="UniProtKB-EC"/>
</dbReference>
<keyword evidence="2" id="KW-0012">Acyltransferase</keyword>
<accession>A0A5E6MDF3</accession>
<keyword evidence="2" id="KW-0436">Ligase</keyword>
<sequence length="698" mass="75648">LPSTGFLLAVAAAPKELLLSLAYDFPRPLLLAVPDSGLSGEEAAELRRQGVTVFGEEEAASITGWLRERTESGQVVALMEEIRADPDHTTHPPNPVFQKVFGGYSGTVCPAWIDLLWVRLFRRWSLSKGGSKESSLVYVGPPCPVPTPSLDWLVKSWYDLGERALSSRPEIEGHLGAACFLALRRARSRVVLTDGFQEGRELTGAKILAAGLRLARWLRRSVPEARVGLVLPHGIGAAVANVACLFAGKTPVNLNFTAGRAMNGVAIRNAGLRTILTADALRAKLVDFPWTDRTVDLRTLLAGFSRLSFLRDLLIAAYFPTKLAIRLAGIPTRGGDREATLLFTSGTAGDPKGVPLSHRNLLANVGQIEAILGQIRIARILACLPVFHSFGATATLWWPLLGGPQAITYVSPMEAEKLAQLIEAYRIDLLITAPTFLRTLLRKAEPNQLQSLRLVIVGSEKLPQALSAEFEAKFGAPVCEGYGLTEASPVISTNLMDLRYPAGTPPYSARNRPGTVGRIAPGISVRVRHTESGADLPLSERGILCFRGANIFGGYLDDPLRTQGALSAGWLLSGDVGRVNDEGFLQIEGRISRFSKLAGEMVPHGTVEEAILRAFGPEFGEGFEVAVVGIPHGKRGEELVLLSNRPLATWALRRKLAAQGLSALWSPRRVIVREEIPKTPLGKIDFRKVREIALTEAE</sequence>
<dbReference type="EC" id="2.3.1.40" evidence="2"/>
<dbReference type="AlphaFoldDB" id="A0A5E6MDF3"/>
<organism evidence="2 3">
    <name type="scientific">Methylacidimicrobium cyclopophantes</name>
    <dbReference type="NCBI Taxonomy" id="1041766"/>
    <lineage>
        <taxon>Bacteria</taxon>
        <taxon>Pseudomonadati</taxon>
        <taxon>Verrucomicrobiota</taxon>
        <taxon>Methylacidimicrobium</taxon>
    </lineage>
</organism>
<dbReference type="Pfam" id="PF00501">
    <property type="entry name" value="AMP-binding"/>
    <property type="match status" value="1"/>
</dbReference>
<dbReference type="EC" id="6.2.1.20" evidence="2"/>
<keyword evidence="2" id="KW-0808">Transferase</keyword>
<dbReference type="OrthoDB" id="9757771at2"/>
<proteinExistence type="predicted"/>
<dbReference type="RefSeq" id="WP_142525517.1">
    <property type="nucleotide sequence ID" value="NZ_CABFUZ020000156.1"/>
</dbReference>
<dbReference type="Gene3D" id="3.40.50.12780">
    <property type="entry name" value="N-terminal domain of ligase-like"/>
    <property type="match status" value="1"/>
</dbReference>
<dbReference type="InterPro" id="IPR045851">
    <property type="entry name" value="AMP-bd_C_sf"/>
</dbReference>
<dbReference type="InterPro" id="IPR000873">
    <property type="entry name" value="AMP-dep_synth/lig_dom"/>
</dbReference>
<comment type="caution">
    <text evidence="2">The sequence shown here is derived from an EMBL/GenBank/DDBJ whole genome shotgun (WGS) entry which is preliminary data.</text>
</comment>
<dbReference type="GO" id="GO:0008922">
    <property type="term" value="F:long-chain fatty acid [acyl-carrier-protein] ligase activity"/>
    <property type="evidence" value="ECO:0007669"/>
    <property type="project" value="UniProtKB-EC"/>
</dbReference>
<keyword evidence="3" id="KW-1185">Reference proteome</keyword>
<gene>
    <name evidence="2" type="primary">aas</name>
    <name evidence="2" type="ORF">MAMC_01531</name>
</gene>
<dbReference type="Gene3D" id="3.30.300.30">
    <property type="match status" value="1"/>
</dbReference>
<dbReference type="Proteomes" id="UP000381693">
    <property type="component" value="Unassembled WGS sequence"/>
</dbReference>
<evidence type="ECO:0000259" key="1">
    <source>
        <dbReference type="Pfam" id="PF00501"/>
    </source>
</evidence>
<dbReference type="PANTHER" id="PTHR43201:SF32">
    <property type="entry name" value="2-SUCCINYLBENZOATE--COA LIGASE, CHLOROPLASTIC_PEROXISOMAL"/>
    <property type="match status" value="1"/>
</dbReference>
<dbReference type="SUPFAM" id="SSF56801">
    <property type="entry name" value="Acetyl-CoA synthetase-like"/>
    <property type="match status" value="1"/>
</dbReference>
<evidence type="ECO:0000313" key="2">
    <source>
        <dbReference type="EMBL" id="VVM07242.1"/>
    </source>
</evidence>
<protein>
    <submittedName>
        <fullName evidence="2">Partial acyl-[acyl-carrier-protein]-phospholipid O-acyltransferase / long-chain-fatty-acid--[acyl-carrier-protein] ligase</fullName>
        <ecNumber evidence="2">2.3.1.40</ecNumber>
        <ecNumber evidence="2">6.2.1.20</ecNumber>
    </submittedName>
</protein>
<feature type="non-terminal residue" evidence="2">
    <location>
        <position position="1"/>
    </location>
</feature>
<dbReference type="EMBL" id="CABFUZ020000156">
    <property type="protein sequence ID" value="VVM07242.1"/>
    <property type="molecule type" value="Genomic_DNA"/>
</dbReference>